<dbReference type="GO" id="GO:0004222">
    <property type="term" value="F:metalloendopeptidase activity"/>
    <property type="evidence" value="ECO:0007669"/>
    <property type="project" value="TreeGrafter"/>
</dbReference>
<feature type="domain" description="Peptidase M16 N-terminal" evidence="2">
    <location>
        <begin position="272"/>
        <end position="349"/>
    </location>
</feature>
<comment type="caution">
    <text evidence="3">The sequence shown here is derived from an EMBL/GenBank/DDBJ whole genome shotgun (WGS) entry which is preliminary data.</text>
</comment>
<feature type="compositionally biased region" description="Low complexity" evidence="1">
    <location>
        <begin position="77"/>
        <end position="91"/>
    </location>
</feature>
<evidence type="ECO:0000259" key="2">
    <source>
        <dbReference type="Pfam" id="PF00675"/>
    </source>
</evidence>
<dbReference type="InterPro" id="IPR011765">
    <property type="entry name" value="Pept_M16_N"/>
</dbReference>
<reference evidence="3 4" key="1">
    <citation type="journal article" date="2012" name="Genome Biol.">
        <title>Genome and low-iron response of an oceanic diatom adapted to chronic iron limitation.</title>
        <authorList>
            <person name="Lommer M."/>
            <person name="Specht M."/>
            <person name="Roy A.S."/>
            <person name="Kraemer L."/>
            <person name="Andreson R."/>
            <person name="Gutowska M.A."/>
            <person name="Wolf J."/>
            <person name="Bergner S.V."/>
            <person name="Schilhabel M.B."/>
            <person name="Klostermeier U.C."/>
            <person name="Beiko R.G."/>
            <person name="Rosenstiel P."/>
            <person name="Hippler M."/>
            <person name="Laroche J."/>
        </authorList>
    </citation>
    <scope>NUCLEOTIDE SEQUENCE [LARGE SCALE GENOMIC DNA]</scope>
    <source>
        <strain evidence="3 4">CCMP1005</strain>
    </source>
</reference>
<organism evidence="3 4">
    <name type="scientific">Thalassiosira oceanica</name>
    <name type="common">Marine diatom</name>
    <dbReference type="NCBI Taxonomy" id="159749"/>
    <lineage>
        <taxon>Eukaryota</taxon>
        <taxon>Sar</taxon>
        <taxon>Stramenopiles</taxon>
        <taxon>Ochrophyta</taxon>
        <taxon>Bacillariophyta</taxon>
        <taxon>Coscinodiscophyceae</taxon>
        <taxon>Thalassiosirophycidae</taxon>
        <taxon>Thalassiosirales</taxon>
        <taxon>Thalassiosiraceae</taxon>
        <taxon>Thalassiosira</taxon>
    </lineage>
</organism>
<dbReference type="PANTHER" id="PTHR43016:SF13">
    <property type="entry name" value="PRESEQUENCE PROTEASE, MITOCHONDRIAL"/>
    <property type="match status" value="1"/>
</dbReference>
<name>K0T5M6_THAOC</name>
<dbReference type="OrthoDB" id="10250783at2759"/>
<protein>
    <recommendedName>
        <fullName evidence="2">Peptidase M16 N-terminal domain-containing protein</fullName>
    </recommendedName>
</protein>
<dbReference type="InterPro" id="IPR011249">
    <property type="entry name" value="Metalloenz_LuxS/M16"/>
</dbReference>
<dbReference type="Pfam" id="PF00675">
    <property type="entry name" value="Peptidase_M16"/>
    <property type="match status" value="1"/>
</dbReference>
<feature type="region of interest" description="Disordered" evidence="1">
    <location>
        <begin position="66"/>
        <end position="94"/>
    </location>
</feature>
<feature type="region of interest" description="Disordered" evidence="1">
    <location>
        <begin position="176"/>
        <end position="199"/>
    </location>
</feature>
<sequence length="404" mass="44292">MWTEDRLGHWFTDPGPGACGVCDSVRDGRGARAEPEMATYEFQIRRKLTFRTSLMWLVRNPTDVETDMEATPKGESLQAAARRQQLPPAKQDGADCNGNVSWDCPPTISPHVLMSPLRPPLVLRSTLPTAQLPRSSRRHAKKAFLAYLTATVARQTGASAFRIAASSSGAFTRRHASSGSGLANLSRGTTMGPSAASTCRSSTSLASTMAAPAVPVMEAVSHPSYEVVQTDHITEFGANAILYKHKKTGAELLSLSTDDDNKCFGITFRTPPTDSTGVPHILEHSVLCGSRKYTTKDPFVQLLQGSLQTFLNAFTYPDRTCYVVASQNTKDFYNLINVYADAVFHPRAISDPMVHAQEGWHSELVKKLEDDLTYKGRFVNGESGFPNCVVNLSVFLRQVWSTTR</sequence>
<dbReference type="GO" id="GO:0046872">
    <property type="term" value="F:metal ion binding"/>
    <property type="evidence" value="ECO:0007669"/>
    <property type="project" value="InterPro"/>
</dbReference>
<dbReference type="GO" id="GO:0016485">
    <property type="term" value="P:protein processing"/>
    <property type="evidence" value="ECO:0007669"/>
    <property type="project" value="TreeGrafter"/>
</dbReference>
<proteinExistence type="predicted"/>
<dbReference type="Proteomes" id="UP000266841">
    <property type="component" value="Unassembled WGS sequence"/>
</dbReference>
<dbReference type="AlphaFoldDB" id="K0T5M6"/>
<dbReference type="SUPFAM" id="SSF63411">
    <property type="entry name" value="LuxS/MPP-like metallohydrolase"/>
    <property type="match status" value="1"/>
</dbReference>
<keyword evidence="4" id="KW-1185">Reference proteome</keyword>
<dbReference type="EMBL" id="AGNL01003977">
    <property type="protein sequence ID" value="EJK74078.1"/>
    <property type="molecule type" value="Genomic_DNA"/>
</dbReference>
<dbReference type="PANTHER" id="PTHR43016">
    <property type="entry name" value="PRESEQUENCE PROTEASE"/>
    <property type="match status" value="1"/>
</dbReference>
<accession>K0T5M6</accession>
<gene>
    <name evidence="3" type="ORF">THAOC_04268</name>
</gene>
<dbReference type="Gene3D" id="3.30.830.10">
    <property type="entry name" value="Metalloenzyme, LuxS/M16 peptidase-like"/>
    <property type="match status" value="1"/>
</dbReference>
<feature type="compositionally biased region" description="Polar residues" evidence="1">
    <location>
        <begin position="177"/>
        <end position="199"/>
    </location>
</feature>
<dbReference type="MEROPS" id="M16.012"/>
<evidence type="ECO:0000256" key="1">
    <source>
        <dbReference type="SAM" id="MobiDB-lite"/>
    </source>
</evidence>
<dbReference type="eggNOG" id="KOG2019">
    <property type="taxonomic scope" value="Eukaryota"/>
</dbReference>
<evidence type="ECO:0000313" key="4">
    <source>
        <dbReference type="Proteomes" id="UP000266841"/>
    </source>
</evidence>
<evidence type="ECO:0000313" key="3">
    <source>
        <dbReference type="EMBL" id="EJK74078.1"/>
    </source>
</evidence>